<dbReference type="PANTHER" id="PTHR31878:SF0">
    <property type="entry name" value="CHEMOKINE-LIKE PROTEIN TAFA-5"/>
    <property type="match status" value="1"/>
</dbReference>
<dbReference type="GO" id="GO:0001664">
    <property type="term" value="F:G protein-coupled receptor binding"/>
    <property type="evidence" value="ECO:0007669"/>
    <property type="project" value="TreeGrafter"/>
</dbReference>
<sequence>MSSTFWVVLLLSGLLILYCVSETQAFRTWMRRHKRTPYKMSNLQDVTKNCKKRNSDLFVDVRHAVNTHAARSDCLKRSEMQTAQCRVRSGWICSRKRIAQIFDKDAASSRGVGARGSGGVLFPYLLHPSAFFQRSAYQNPVITAYLGLKLEMNGEALSFSSEWGDPLGHCGERERASQLAAGTCEIVTLDRDSSQPRRTIARQTARCACRKGQIAGTTRASPACVDALQMGYRLLVQHLGVAREVLHHRSRSQNQDGTHSTSSGDYRVTIHSVETQSLPSLHMEVAAHIVRNRQWCEMMPCLDDEGCDLLVNRSGWTCAQPNGRVKTTTELANAFRPLMPETGERSVR</sequence>
<dbReference type="Proteomes" id="UP000324632">
    <property type="component" value="Chromosome 2"/>
</dbReference>
<reference evidence="4 5" key="1">
    <citation type="journal article" date="2019" name="Mol. Ecol. Resour.">
        <title>Chromosome-level genome assembly of Triplophysa tibetana, a fish adapted to the harsh high-altitude environment of the Tibetan Plateau.</title>
        <authorList>
            <person name="Yang X."/>
            <person name="Liu H."/>
            <person name="Ma Z."/>
            <person name="Zou Y."/>
            <person name="Zou M."/>
            <person name="Mao Y."/>
            <person name="Li X."/>
            <person name="Wang H."/>
            <person name="Chen T."/>
            <person name="Wang W."/>
            <person name="Yang R."/>
        </authorList>
    </citation>
    <scope>NUCLEOTIDE SEQUENCE [LARGE SCALE GENOMIC DNA]</scope>
    <source>
        <strain evidence="4">TTIB1903HZAU</strain>
        <tissue evidence="4">Muscle</tissue>
    </source>
</reference>
<dbReference type="InterPro" id="IPR020350">
    <property type="entry name" value="Chemokine-like_TAFA"/>
</dbReference>
<evidence type="ECO:0000313" key="5">
    <source>
        <dbReference type="Proteomes" id="UP000324632"/>
    </source>
</evidence>
<protein>
    <submittedName>
        <fullName evidence="4">Protein FAM19A5</fullName>
    </submittedName>
</protein>
<name>A0A5A9PPX9_9TELE</name>
<dbReference type="EMBL" id="SOYY01000002">
    <property type="protein sequence ID" value="KAA0724354.1"/>
    <property type="molecule type" value="Genomic_DNA"/>
</dbReference>
<feature type="signal peptide" evidence="3">
    <location>
        <begin position="1"/>
        <end position="25"/>
    </location>
</feature>
<comment type="caution">
    <text evidence="4">The sequence shown here is derived from an EMBL/GenBank/DDBJ whole genome shotgun (WGS) entry which is preliminary data.</text>
</comment>
<proteinExistence type="inferred from homology"/>
<evidence type="ECO:0000256" key="3">
    <source>
        <dbReference type="SAM" id="SignalP"/>
    </source>
</evidence>
<organism evidence="4 5">
    <name type="scientific">Triplophysa tibetana</name>
    <dbReference type="NCBI Taxonomy" id="1572043"/>
    <lineage>
        <taxon>Eukaryota</taxon>
        <taxon>Metazoa</taxon>
        <taxon>Chordata</taxon>
        <taxon>Craniata</taxon>
        <taxon>Vertebrata</taxon>
        <taxon>Euteleostomi</taxon>
        <taxon>Actinopterygii</taxon>
        <taxon>Neopterygii</taxon>
        <taxon>Teleostei</taxon>
        <taxon>Ostariophysi</taxon>
        <taxon>Cypriniformes</taxon>
        <taxon>Nemacheilidae</taxon>
        <taxon>Triplophysa</taxon>
    </lineage>
</organism>
<dbReference type="GO" id="GO:0007186">
    <property type="term" value="P:G protein-coupled receptor signaling pathway"/>
    <property type="evidence" value="ECO:0007669"/>
    <property type="project" value="TreeGrafter"/>
</dbReference>
<evidence type="ECO:0000256" key="2">
    <source>
        <dbReference type="ARBA" id="ARBA00022729"/>
    </source>
</evidence>
<gene>
    <name evidence="4" type="ORF">E1301_Tti003622</name>
</gene>
<dbReference type="AlphaFoldDB" id="A0A5A9PPX9"/>
<comment type="similarity">
    <text evidence="1">Belongs to the TAFA family.</text>
</comment>
<dbReference type="InterPro" id="IPR040329">
    <property type="entry name" value="TAFA-5"/>
</dbReference>
<dbReference type="Pfam" id="PF12020">
    <property type="entry name" value="TAFA"/>
    <property type="match status" value="2"/>
</dbReference>
<keyword evidence="5" id="KW-1185">Reference proteome</keyword>
<dbReference type="GO" id="GO:0005615">
    <property type="term" value="C:extracellular space"/>
    <property type="evidence" value="ECO:0007669"/>
    <property type="project" value="TreeGrafter"/>
</dbReference>
<dbReference type="GO" id="GO:0048018">
    <property type="term" value="F:receptor ligand activity"/>
    <property type="evidence" value="ECO:0007669"/>
    <property type="project" value="TreeGrafter"/>
</dbReference>
<evidence type="ECO:0000313" key="4">
    <source>
        <dbReference type="EMBL" id="KAA0724354.1"/>
    </source>
</evidence>
<keyword evidence="2 3" id="KW-0732">Signal</keyword>
<dbReference type="PANTHER" id="PTHR31878">
    <property type="entry name" value="CHEMOKINE-LIKE PROTEIN TAFA-5-RELATED"/>
    <property type="match status" value="1"/>
</dbReference>
<feature type="chain" id="PRO_5022777053" evidence="3">
    <location>
        <begin position="26"/>
        <end position="348"/>
    </location>
</feature>
<evidence type="ECO:0000256" key="1">
    <source>
        <dbReference type="ARBA" id="ARBA00006101"/>
    </source>
</evidence>
<accession>A0A5A9PPX9</accession>